<dbReference type="InterPro" id="IPR035986">
    <property type="entry name" value="PKD_dom_sf"/>
</dbReference>
<dbReference type="InterPro" id="IPR043159">
    <property type="entry name" value="Lectin_gal-bd_sf"/>
</dbReference>
<dbReference type="Proteomes" id="UP000289775">
    <property type="component" value="Unassembled WGS sequence"/>
</dbReference>
<evidence type="ECO:0000256" key="1">
    <source>
        <dbReference type="ARBA" id="ARBA00022729"/>
    </source>
</evidence>
<evidence type="ECO:0000256" key="2">
    <source>
        <dbReference type="SAM" id="SignalP"/>
    </source>
</evidence>
<dbReference type="OrthoDB" id="9805017at2"/>
<dbReference type="InterPro" id="IPR026444">
    <property type="entry name" value="Secre_tail"/>
</dbReference>
<dbReference type="InterPro" id="IPR013783">
    <property type="entry name" value="Ig-like_fold"/>
</dbReference>
<sequence length="2052" mass="209315">MKKHYSYILITLFFTLFTGQLCAQPYYALPQWGASGTYPVGDVNVSFNYSGTAGLGGCWGVNWTEKNNGYFTFNFDVPIAGVRIYGVDWDQYPSATQNIAVSINGNPYNLQTANLSPYSYGNSCSAGSRSTQGTISGGNFINGCGTLTITQPGITSLKVQNSGNGYWGFSVEILPLLTTTNTPCAGSELNLTSNFGGLTSGVTYSWTGPNGFTSSQQNPTISNATAANAGIYTVTASNGTVTASQTRNVYVNPIPVVNNVNNQTLCNGSSVNTINFSSNTTGVLCGSVNEGGTLSLSAPAGSVFTNVQFASYGNATGSCGNFTLGSCHSTNSVSLVSAAAVGQNSFSLAATNANFGDPCTGTAKDLKVQLSYGIPITYLWTNNLPSIGLAASGTGNIPAFVATNVTNAPVTATITVTPRYINGGSSCFGTPITFTITVNPSPKITVQPISQTTCNGSNTTFSATVSNATDYQWQVDPGSGFINMSDTAPYSGTTTTSLAITGVTSSMNGYKYRLIATGSCTPTVTSTDAILTVPSITGTTIVANVLCNGSSNGSINLTPSGGTGPYTFNWGGGITTEDRTGLAAGNYSVTITDANGCTGTVNATVSQPSVLTASTNVVSNVSVIGGTDGSATVSAFGGLAPYTYLWSNSATTASITSIAAGTYTVIVTDAIGCTATSGVTITEPVCVMSASITSQTNVTCNGESTGSLTVQQSGGDAPFSYSWSNGISLLNSPSSTNTQNDLAAGSYTVIITDANGCTATATATITQPSALSLSQQVTVNILCHGTATGSASVKAATGGAGGYTYNWTPGNPTGDGTTTVTGLTAGTWTCTVTDANGCTKSVNFTLNQPSAISLTPASQTNIACHGTATGSASVSTATGGAGGYTYNWTPGNPTGDGTTTVTGLTAGTWTCTVMDMFGCTKSVNFTITQPASTVSGDTVVTNVLCNGDSNGSINLTPLGGTEPYTFNWGDGITTEDRTGLPVGNYSVMITDANGCTGTVNATVTQPSVLTASGVVTNVGCNGGSNGTVDLTVNGGTAPYTFAWSNSATTEDMTGLMAGTYDVTVTDAHGCTATTSVTITEPALLVAGTVVDTNVSCNGGSTGTATINLTGGTAPFEYTINGTTYSGVPDATLTVPGLAAGTYPVNVTDANGCTATASITITEPAVLAASGVATNVSCNGGSNGTVDLTVTGGTAPYTYVWSNTAVTEDLTGLSAGTYDVTVTDALGCTATASVTVTEPTVLTANISSQTNVGCNGGTTGAATVTAAGGTTNYTYSWAPSGGTAATATGLAAGTYTVTVTDANGCTATASVTITEPTLLTASAVVNTNVSCNGGSNGSATVTAAGGTTNYTYSWAPSGGTAATATGLAAGTYTVTVTDANGCTATASVTITQPAVLTAYAVQNFPATCVENLDGGATVTAAGGTTPYTYAWDNSATTAAVTNLSVGSRTVTVTDANGCTATATLTIGFNDTVNPTPTVANLADITAQCVVNEADVPVPTATDNCIGTITVTHNATFPITLQGTTVITWTYEDVNGNTATQTQNVVIDDTTAPVGDVTNLLAITMQCQVLTTDIPVPTATDNCAGALTATTTDPLLYTTVGNYVITWSYDDGNGNITTQTQDVIVTESAINAVTFTSQTVVYNTAAQAITVDNLPAGATVAYTISPDTGLGNAAINTGVYTVTAVVTPAPDAPNCDPITLTATLTIEQAQQQIIFDAPPVKNLEADPDFQLTATATSGLPVYYTYTYTAPTTPATVTADGWVDMLTSGVLQITAHQDGDSNYLPAVPVTQEQVITSSDSSLHLVTIGDTEYVNPTGEVYYLMQCVDTADEVTVTIETEVGAAITPGHTFTIATPQPGIYHQEVVVTSQDGTTTQTYTITVEKMFPFFDIAVQKFDNLLLANNNPQTNGGYSFVAYEWYKNGQLVGRHQYYSEGPTNNDLLDPDAEYYLRLTIVDGDVLQTCIGHVTLEHSYRMSVIPNPAKVAGEVTVTLDFPSAEMDNVRIDIFDIHGKLVHSSNTSERITPVQLPGTLQEGMYIVRCTTANHEKSFKIIVSN</sequence>
<dbReference type="InterPro" id="IPR025667">
    <property type="entry name" value="SprB_repeat"/>
</dbReference>
<dbReference type="InterPro" id="IPR000922">
    <property type="entry name" value="Lectin_gal-bd_dom"/>
</dbReference>
<dbReference type="Pfam" id="PF18962">
    <property type="entry name" value="Por_Secre_tail"/>
    <property type="match status" value="1"/>
</dbReference>
<gene>
    <name evidence="4" type="ORF">NU09_0473</name>
</gene>
<dbReference type="SMART" id="SM00089">
    <property type="entry name" value="PKD"/>
    <property type="match status" value="4"/>
</dbReference>
<evidence type="ECO:0000313" key="5">
    <source>
        <dbReference type="Proteomes" id="UP000289775"/>
    </source>
</evidence>
<dbReference type="RefSeq" id="WP_129749654.1">
    <property type="nucleotide sequence ID" value="NZ_JUIW01000002.1"/>
</dbReference>
<dbReference type="SUPFAM" id="SSF49299">
    <property type="entry name" value="PKD domain"/>
    <property type="match status" value="1"/>
</dbReference>
<accession>A0A444WG91</accession>
<reference evidence="4 5" key="1">
    <citation type="submission" date="2014-12" db="EMBL/GenBank/DDBJ databases">
        <title>Genome sequence of Flavobacterium beibuense RSKm HC5.</title>
        <authorList>
            <person name="Kim J.F."/>
            <person name="Song J.Y."/>
            <person name="Kwak M.-J."/>
            <person name="Lee S.-W."/>
        </authorList>
    </citation>
    <scope>NUCLEOTIDE SEQUENCE [LARGE SCALE GENOMIC DNA]</scope>
    <source>
        <strain evidence="4 5">RSKm HC5</strain>
    </source>
</reference>
<evidence type="ECO:0000313" key="4">
    <source>
        <dbReference type="EMBL" id="RYJ44839.1"/>
    </source>
</evidence>
<dbReference type="Gene3D" id="2.60.120.740">
    <property type="match status" value="1"/>
</dbReference>
<dbReference type="CDD" id="cd22842">
    <property type="entry name" value="Gal_Rha_Lectin_BGal"/>
    <property type="match status" value="1"/>
</dbReference>
<keyword evidence="5" id="KW-1185">Reference proteome</keyword>
<evidence type="ECO:0000259" key="3">
    <source>
        <dbReference type="PROSITE" id="PS50228"/>
    </source>
</evidence>
<dbReference type="EMBL" id="JUIW01000002">
    <property type="protein sequence ID" value="RYJ44839.1"/>
    <property type="molecule type" value="Genomic_DNA"/>
</dbReference>
<keyword evidence="1 2" id="KW-0732">Signal</keyword>
<dbReference type="Gene3D" id="2.60.40.740">
    <property type="match status" value="10"/>
</dbReference>
<dbReference type="Pfam" id="PF13573">
    <property type="entry name" value="SprB"/>
    <property type="match status" value="12"/>
</dbReference>
<protein>
    <submittedName>
        <fullName evidence="4">PKD domain containing protein</fullName>
    </submittedName>
</protein>
<comment type="caution">
    <text evidence="4">The sequence shown here is derived from an EMBL/GenBank/DDBJ whole genome shotgun (WGS) entry which is preliminary data.</text>
</comment>
<feature type="chain" id="PRO_5019349445" evidence="2">
    <location>
        <begin position="24"/>
        <end position="2052"/>
    </location>
</feature>
<dbReference type="NCBIfam" id="TIGR04183">
    <property type="entry name" value="Por_Secre_tail"/>
    <property type="match status" value="1"/>
</dbReference>
<organism evidence="4 5">
    <name type="scientific">Flavobacterium beibuense</name>
    <dbReference type="NCBI Taxonomy" id="657326"/>
    <lineage>
        <taxon>Bacteria</taxon>
        <taxon>Pseudomonadati</taxon>
        <taxon>Bacteroidota</taxon>
        <taxon>Flavobacteriia</taxon>
        <taxon>Flavobacteriales</taxon>
        <taxon>Flavobacteriaceae</taxon>
        <taxon>Flavobacterium</taxon>
    </lineage>
</organism>
<name>A0A444WG91_9FLAO</name>
<feature type="signal peptide" evidence="2">
    <location>
        <begin position="1"/>
        <end position="23"/>
    </location>
</feature>
<proteinExistence type="predicted"/>
<dbReference type="Gene3D" id="2.60.40.10">
    <property type="entry name" value="Immunoglobulins"/>
    <property type="match status" value="3"/>
</dbReference>
<dbReference type="GO" id="GO:0030246">
    <property type="term" value="F:carbohydrate binding"/>
    <property type="evidence" value="ECO:0007669"/>
    <property type="project" value="InterPro"/>
</dbReference>
<feature type="domain" description="SUEL-type lectin" evidence="3">
    <location>
        <begin position="288"/>
        <end position="369"/>
    </location>
</feature>
<dbReference type="PROSITE" id="PS50228">
    <property type="entry name" value="SUEL_LECTIN"/>
    <property type="match status" value="1"/>
</dbReference>
<dbReference type="Pfam" id="PF02140">
    <property type="entry name" value="SUEL_Lectin"/>
    <property type="match status" value="1"/>
</dbReference>
<dbReference type="InterPro" id="IPR022409">
    <property type="entry name" value="PKD/Chitinase_dom"/>
</dbReference>